<evidence type="ECO:0000256" key="2">
    <source>
        <dbReference type="SAM" id="Phobius"/>
    </source>
</evidence>
<dbReference type="STRING" id="156980.SAMN04489745_0997"/>
<reference evidence="3 4" key="1">
    <citation type="submission" date="2016-10" db="EMBL/GenBank/DDBJ databases">
        <authorList>
            <person name="de Groot N.N."/>
        </authorList>
    </citation>
    <scope>NUCLEOTIDE SEQUENCE [LARGE SCALE GENOMIC DNA]</scope>
    <source>
        <strain evidence="3 4">DSM 10495</strain>
    </source>
</reference>
<dbReference type="Pfam" id="PF14012">
    <property type="entry name" value="DUF4229"/>
    <property type="match status" value="1"/>
</dbReference>
<accession>A0A1H4LGE3</accession>
<keyword evidence="2" id="KW-1133">Transmembrane helix</keyword>
<dbReference type="AlphaFoldDB" id="A0A1H4LGE3"/>
<keyword evidence="4" id="KW-1185">Reference proteome</keyword>
<name>A0A1H4LGE3_9MICC</name>
<feature type="region of interest" description="Disordered" evidence="1">
    <location>
        <begin position="62"/>
        <end position="107"/>
    </location>
</feature>
<dbReference type="Proteomes" id="UP000182652">
    <property type="component" value="Unassembled WGS sequence"/>
</dbReference>
<keyword evidence="2" id="KW-0812">Transmembrane</keyword>
<evidence type="ECO:0000313" key="4">
    <source>
        <dbReference type="Proteomes" id="UP000182652"/>
    </source>
</evidence>
<evidence type="ECO:0008006" key="5">
    <source>
        <dbReference type="Google" id="ProtNLM"/>
    </source>
</evidence>
<organism evidence="3 4">
    <name type="scientific">Arthrobacter woluwensis</name>
    <dbReference type="NCBI Taxonomy" id="156980"/>
    <lineage>
        <taxon>Bacteria</taxon>
        <taxon>Bacillati</taxon>
        <taxon>Actinomycetota</taxon>
        <taxon>Actinomycetes</taxon>
        <taxon>Micrococcales</taxon>
        <taxon>Micrococcaceae</taxon>
        <taxon>Arthrobacter</taxon>
    </lineage>
</organism>
<sequence length="107" mass="11484">MANLKYLLIRLALFAVALVICLFLGTGLILGAIFAAVIAFAVSYLFFSRQRDDAAVQLASTIGSRSRDGRAEKDAAAEDAEVGRAEQSIAEPVEPRRKDAPTDSRNA</sequence>
<protein>
    <recommendedName>
        <fullName evidence="5">DUF4229 domain-containing protein</fullName>
    </recommendedName>
</protein>
<dbReference type="EMBL" id="FNSN01000003">
    <property type="protein sequence ID" value="SEB69770.1"/>
    <property type="molecule type" value="Genomic_DNA"/>
</dbReference>
<feature type="compositionally biased region" description="Basic and acidic residues" evidence="1">
    <location>
        <begin position="93"/>
        <end position="107"/>
    </location>
</feature>
<evidence type="ECO:0000256" key="1">
    <source>
        <dbReference type="SAM" id="MobiDB-lite"/>
    </source>
</evidence>
<feature type="transmembrane region" description="Helical" evidence="2">
    <location>
        <begin position="7"/>
        <end position="25"/>
    </location>
</feature>
<keyword evidence="2" id="KW-0472">Membrane</keyword>
<gene>
    <name evidence="3" type="ORF">SAMN04489745_0997</name>
</gene>
<dbReference type="RefSeq" id="WP_066215849.1">
    <property type="nucleotide sequence ID" value="NZ_FNSN01000003.1"/>
</dbReference>
<proteinExistence type="predicted"/>
<feature type="compositionally biased region" description="Basic and acidic residues" evidence="1">
    <location>
        <begin position="65"/>
        <end position="84"/>
    </location>
</feature>
<dbReference type="InterPro" id="IPR025323">
    <property type="entry name" value="DUF4229"/>
</dbReference>
<feature type="transmembrane region" description="Helical" evidence="2">
    <location>
        <begin position="31"/>
        <end position="47"/>
    </location>
</feature>
<evidence type="ECO:0000313" key="3">
    <source>
        <dbReference type="EMBL" id="SEB69770.1"/>
    </source>
</evidence>